<comment type="caution">
    <text evidence="1">The sequence shown here is derived from an EMBL/GenBank/DDBJ whole genome shotgun (WGS) entry which is preliminary data.</text>
</comment>
<protein>
    <submittedName>
        <fullName evidence="1">Uncharacterized protein</fullName>
    </submittedName>
</protein>
<dbReference type="Proteomes" id="UP001193501">
    <property type="component" value="Unassembled WGS sequence"/>
</dbReference>
<gene>
    <name evidence="1" type="ORF">GV832_10025</name>
</gene>
<dbReference type="AlphaFoldDB" id="A0AAE4YE02"/>
<organism evidence="1 2">
    <name type="scientific">Stagnihabitans tardus</name>
    <dbReference type="NCBI Taxonomy" id="2699202"/>
    <lineage>
        <taxon>Bacteria</taxon>
        <taxon>Pseudomonadati</taxon>
        <taxon>Pseudomonadota</taxon>
        <taxon>Alphaproteobacteria</taxon>
        <taxon>Rhodobacterales</taxon>
        <taxon>Paracoccaceae</taxon>
        <taxon>Stagnihabitans</taxon>
    </lineage>
</organism>
<reference evidence="1" key="1">
    <citation type="submission" date="2020-01" db="EMBL/GenBank/DDBJ databases">
        <authorList>
            <person name="Chen W.-M."/>
        </authorList>
    </citation>
    <scope>NUCLEOTIDE SEQUENCE</scope>
    <source>
        <strain evidence="1">CYK-10</strain>
    </source>
</reference>
<dbReference type="EMBL" id="JAABNR010000008">
    <property type="protein sequence ID" value="NBZ87915.1"/>
    <property type="molecule type" value="Genomic_DNA"/>
</dbReference>
<evidence type="ECO:0000313" key="2">
    <source>
        <dbReference type="Proteomes" id="UP001193501"/>
    </source>
</evidence>
<evidence type="ECO:0000313" key="1">
    <source>
        <dbReference type="EMBL" id="NBZ87915.1"/>
    </source>
</evidence>
<sequence>MAVEPFTIVEIDVGRCANVFGTAPCTAALGGAVAAKCFNTFGTCEATVAFVPGVMTLRYTLPTPGAPLAPLTFPALVSVSADTSTVNIAGADDSMGAFGRRGSVEIELQDFLHHDRGIDLYQAERVTGAAQADGIGYTPESRGTHFGRLRARWPHYAGRACRVIEGYLVGGAVVNTVTRHYVLTGFTAPDSSGRVKLAAADVLNLADNDRAQCPKPGAGVLAAAIGTGDTALTLAPSGIGAQYPAAGRAVIGSEIVDYTRAGDLVTLTARAVSGSTLSTHAAADTFQPVWTAAGVRIDDALKDWLVNFAGVPSAFIPAAAWAAEVTRWAPDVRLWSDVCSPTGVNKLAGELAALGVSVWWDDAAQLVGLKVNRPPDGDTVWTLTEGDNLLSIEIMDRDEDRLTDLLFLTVQKDPTKSATDPANFLRAAWIQDTKAKRPEAYGDTKTRKVFCRWFNRGDDSAALTLGTRVLKRFSSAPARVKLTVSKNDRAIGLTDVLSLTSAGLQDKTGATPASLWQVISRKETADAVELLAQAYQWAGRYGFALVNTAPVWASASAAEKAVGEWACDATLKMPDGTPAYEAI</sequence>
<keyword evidence="2" id="KW-1185">Reference proteome</keyword>
<dbReference type="RefSeq" id="WP_168774723.1">
    <property type="nucleotide sequence ID" value="NZ_JAABNR010000008.1"/>
</dbReference>
<name>A0AAE4YE02_9RHOB</name>
<proteinExistence type="predicted"/>
<accession>A0AAE4YE02</accession>